<keyword evidence="1" id="KW-0175">Coiled coil</keyword>
<evidence type="ECO:0000313" key="4">
    <source>
        <dbReference type="Proteomes" id="UP001642409"/>
    </source>
</evidence>
<name>A0AA86RB32_9EUKA</name>
<dbReference type="AlphaFoldDB" id="A0AA86RB32"/>
<dbReference type="EMBL" id="CAXDID020000095">
    <property type="protein sequence ID" value="CAL6024312.1"/>
    <property type="molecule type" value="Genomic_DNA"/>
</dbReference>
<sequence length="99" mass="11807">MLLNANYQLVGLLCLSVQPADLARQIVQRANARIEGRDPDEVCAVEKTSQQMEYEEMKRRQQEEEEYYQEQTRRDSLRNNIIKYQVPIDWILLLNHNNK</sequence>
<gene>
    <name evidence="3" type="ORF">HINF_LOCUS29556</name>
    <name evidence="2" type="ORF">HINF_LOCUS52570</name>
</gene>
<dbReference type="Proteomes" id="UP001642409">
    <property type="component" value="Unassembled WGS sequence"/>
</dbReference>
<reference evidence="2" key="1">
    <citation type="submission" date="2023-06" db="EMBL/GenBank/DDBJ databases">
        <authorList>
            <person name="Kurt Z."/>
        </authorList>
    </citation>
    <scope>NUCLEOTIDE SEQUENCE</scope>
</reference>
<dbReference type="EMBL" id="CATOUU010000983">
    <property type="protein sequence ID" value="CAI9964925.1"/>
    <property type="molecule type" value="Genomic_DNA"/>
</dbReference>
<keyword evidence="4" id="KW-1185">Reference proteome</keyword>
<reference evidence="3 4" key="2">
    <citation type="submission" date="2024-07" db="EMBL/GenBank/DDBJ databases">
        <authorList>
            <person name="Akdeniz Z."/>
        </authorList>
    </citation>
    <scope>NUCLEOTIDE SEQUENCE [LARGE SCALE GENOMIC DNA]</scope>
</reference>
<evidence type="ECO:0000313" key="3">
    <source>
        <dbReference type="EMBL" id="CAL6024312.1"/>
    </source>
</evidence>
<proteinExistence type="predicted"/>
<comment type="caution">
    <text evidence="2">The sequence shown here is derived from an EMBL/GenBank/DDBJ whole genome shotgun (WGS) entry which is preliminary data.</text>
</comment>
<accession>A0AA86RB32</accession>
<organism evidence="2">
    <name type="scientific">Hexamita inflata</name>
    <dbReference type="NCBI Taxonomy" id="28002"/>
    <lineage>
        <taxon>Eukaryota</taxon>
        <taxon>Metamonada</taxon>
        <taxon>Diplomonadida</taxon>
        <taxon>Hexamitidae</taxon>
        <taxon>Hexamitinae</taxon>
        <taxon>Hexamita</taxon>
    </lineage>
</organism>
<evidence type="ECO:0000256" key="1">
    <source>
        <dbReference type="SAM" id="Coils"/>
    </source>
</evidence>
<protein>
    <submittedName>
        <fullName evidence="3">Hypothetical_protein</fullName>
    </submittedName>
</protein>
<feature type="coiled-coil region" evidence="1">
    <location>
        <begin position="45"/>
        <end position="80"/>
    </location>
</feature>
<evidence type="ECO:0000313" key="2">
    <source>
        <dbReference type="EMBL" id="CAI9964925.1"/>
    </source>
</evidence>